<evidence type="ECO:0000259" key="2">
    <source>
        <dbReference type="Pfam" id="PF03732"/>
    </source>
</evidence>
<dbReference type="OrthoDB" id="1305511at2759"/>
<dbReference type="EMBL" id="OOIL02006606">
    <property type="protein sequence ID" value="VFQ98662.1"/>
    <property type="molecule type" value="Genomic_DNA"/>
</dbReference>
<feature type="region of interest" description="Disordered" evidence="1">
    <location>
        <begin position="1"/>
        <end position="58"/>
    </location>
</feature>
<evidence type="ECO:0000313" key="4">
    <source>
        <dbReference type="Proteomes" id="UP000595140"/>
    </source>
</evidence>
<protein>
    <recommendedName>
        <fullName evidence="2">Retrotransposon gag domain-containing protein</fullName>
    </recommendedName>
</protein>
<feature type="compositionally biased region" description="Basic and acidic residues" evidence="1">
    <location>
        <begin position="22"/>
        <end position="40"/>
    </location>
</feature>
<accession>A0A484NBT3</accession>
<dbReference type="InterPro" id="IPR005162">
    <property type="entry name" value="Retrotrans_gag_dom"/>
</dbReference>
<reference evidence="3 4" key="1">
    <citation type="submission" date="2018-04" db="EMBL/GenBank/DDBJ databases">
        <authorList>
            <person name="Vogel A."/>
        </authorList>
    </citation>
    <scope>NUCLEOTIDE SEQUENCE [LARGE SCALE GENOMIC DNA]</scope>
</reference>
<dbReference type="Proteomes" id="UP000595140">
    <property type="component" value="Unassembled WGS sequence"/>
</dbReference>
<dbReference type="AlphaFoldDB" id="A0A484NBT3"/>
<feature type="compositionally biased region" description="Pro residues" evidence="1">
    <location>
        <begin position="48"/>
        <end position="57"/>
    </location>
</feature>
<evidence type="ECO:0000313" key="3">
    <source>
        <dbReference type="EMBL" id="VFQ98662.1"/>
    </source>
</evidence>
<name>A0A484NBT3_9ASTE</name>
<organism evidence="3 4">
    <name type="scientific">Cuscuta campestris</name>
    <dbReference type="NCBI Taxonomy" id="132261"/>
    <lineage>
        <taxon>Eukaryota</taxon>
        <taxon>Viridiplantae</taxon>
        <taxon>Streptophyta</taxon>
        <taxon>Embryophyta</taxon>
        <taxon>Tracheophyta</taxon>
        <taxon>Spermatophyta</taxon>
        <taxon>Magnoliopsida</taxon>
        <taxon>eudicotyledons</taxon>
        <taxon>Gunneridae</taxon>
        <taxon>Pentapetalae</taxon>
        <taxon>asterids</taxon>
        <taxon>lamiids</taxon>
        <taxon>Solanales</taxon>
        <taxon>Convolvulaceae</taxon>
        <taxon>Cuscuteae</taxon>
        <taxon>Cuscuta</taxon>
        <taxon>Cuscuta subgen. Grammica</taxon>
        <taxon>Cuscuta sect. Cleistogrammica</taxon>
    </lineage>
</organism>
<gene>
    <name evidence="3" type="ORF">CCAM_LOCUS40438</name>
</gene>
<feature type="domain" description="Retrotransposon gag" evidence="2">
    <location>
        <begin position="195"/>
        <end position="283"/>
    </location>
</feature>
<dbReference type="Pfam" id="PF03732">
    <property type="entry name" value="Retrotrans_gag"/>
    <property type="match status" value="1"/>
</dbReference>
<sequence length="310" mass="35627">MAGRGRSLSQARGGGRAPHSRGSNDIHIETLRESEGEHTPQQEQQPQVAPPNMPVPTPEMWAAFLEWYQNQPQGQPVDNPPLEPIAQQVPVAQQQPLNQTHVKPMEQPIPQEQQPVPQNPPAQAEGSVIVNQPKKNEVAHHPQFFSIARYLKEARALGCRTFDGAGDISKARDWIKRVKEVGKSLRLTPEVKREVATYLLENFAELWWDEIRSRYQGEVTWEQFEMEFYDKFYPATEVQKKREYNDIKQGRLSVAELERKFRDLATYLPEFAMNENHTSSHFWMSLNLGIRERAKAYTKGMTFNQTILAA</sequence>
<keyword evidence="4" id="KW-1185">Reference proteome</keyword>
<evidence type="ECO:0000256" key="1">
    <source>
        <dbReference type="SAM" id="MobiDB-lite"/>
    </source>
</evidence>
<proteinExistence type="predicted"/>